<dbReference type="RefSeq" id="WP_243924516.1">
    <property type="nucleotide sequence ID" value="NZ_JALHLG010000072.1"/>
</dbReference>
<keyword evidence="2" id="KW-1185">Reference proteome</keyword>
<evidence type="ECO:0000313" key="2">
    <source>
        <dbReference type="Proteomes" id="UP001202281"/>
    </source>
</evidence>
<accession>A0ABT0BVY6</accession>
<sequence>MIKQSAIEVRMSKLNISSKSPLKAFDMQLLHSVRRIGTAETGPPCRILHSWKKNGGPLRGRHFLGLSVTAQGLSELPSSAIAITPPITAAPARTPTTTPGASLFDFFDELEALTLDAFAIESGAAVFANTGVVTSDETATAANSLLIRIN</sequence>
<dbReference type="EMBL" id="JALHLG010000072">
    <property type="protein sequence ID" value="MCJ2189199.1"/>
    <property type="molecule type" value="Genomic_DNA"/>
</dbReference>
<evidence type="ECO:0000313" key="1">
    <source>
        <dbReference type="EMBL" id="MCJ2189199.1"/>
    </source>
</evidence>
<comment type="caution">
    <text evidence="1">The sequence shown here is derived from an EMBL/GenBank/DDBJ whole genome shotgun (WGS) entry which is preliminary data.</text>
</comment>
<organism evidence="1 2">
    <name type="scientific">Novosphingobium beihaiensis</name>
    <dbReference type="NCBI Taxonomy" id="2930389"/>
    <lineage>
        <taxon>Bacteria</taxon>
        <taxon>Pseudomonadati</taxon>
        <taxon>Pseudomonadota</taxon>
        <taxon>Alphaproteobacteria</taxon>
        <taxon>Sphingomonadales</taxon>
        <taxon>Sphingomonadaceae</taxon>
        <taxon>Novosphingobium</taxon>
    </lineage>
</organism>
<gene>
    <name evidence="1" type="ORF">MTR66_20620</name>
</gene>
<protein>
    <submittedName>
        <fullName evidence="1">Uncharacterized protein</fullName>
    </submittedName>
</protein>
<reference evidence="1 2" key="1">
    <citation type="submission" date="2022-04" db="EMBL/GenBank/DDBJ databases">
        <title>Identification of a novel bacterium isolated from mangrove sediments.</title>
        <authorList>
            <person name="Pan X."/>
        </authorList>
    </citation>
    <scope>NUCLEOTIDE SEQUENCE [LARGE SCALE GENOMIC DNA]</scope>
    <source>
        <strain evidence="1 2">B2638</strain>
    </source>
</reference>
<proteinExistence type="predicted"/>
<name>A0ABT0BVY6_9SPHN</name>
<dbReference type="Proteomes" id="UP001202281">
    <property type="component" value="Unassembled WGS sequence"/>
</dbReference>